<dbReference type="Pfam" id="PF00501">
    <property type="entry name" value="AMP-binding"/>
    <property type="match status" value="1"/>
</dbReference>
<dbReference type="InParanoid" id="T0PPF4"/>
<dbReference type="InterPro" id="IPR042099">
    <property type="entry name" value="ANL_N_sf"/>
</dbReference>
<dbReference type="eggNOG" id="KOG1256">
    <property type="taxonomic scope" value="Eukaryota"/>
</dbReference>
<evidence type="ECO:0000256" key="1">
    <source>
        <dbReference type="ARBA" id="ARBA00022741"/>
    </source>
</evidence>
<keyword evidence="2" id="KW-0067">ATP-binding</keyword>
<dbReference type="PROSITE" id="PS00455">
    <property type="entry name" value="AMP_BINDING"/>
    <property type="match status" value="1"/>
</dbReference>
<dbReference type="GO" id="GO:0016020">
    <property type="term" value="C:membrane"/>
    <property type="evidence" value="ECO:0007669"/>
    <property type="project" value="TreeGrafter"/>
</dbReference>
<keyword evidence="5" id="KW-1185">Reference proteome</keyword>
<dbReference type="OMA" id="WYHSIGL"/>
<name>T0PPF4_SAPDV</name>
<dbReference type="Gene3D" id="3.40.50.12780">
    <property type="entry name" value="N-terminal domain of ligase-like"/>
    <property type="match status" value="1"/>
</dbReference>
<dbReference type="OrthoDB" id="189102at2759"/>
<protein>
    <recommendedName>
        <fullName evidence="3">AMP-dependent synthetase/ligase domain-containing protein</fullName>
    </recommendedName>
</protein>
<dbReference type="RefSeq" id="XP_008619233.1">
    <property type="nucleotide sequence ID" value="XM_008621011.1"/>
</dbReference>
<dbReference type="AlphaFoldDB" id="T0PPF4"/>
<dbReference type="InterPro" id="IPR020845">
    <property type="entry name" value="AMP-binding_CS"/>
</dbReference>
<proteinExistence type="predicted"/>
<evidence type="ECO:0000259" key="3">
    <source>
        <dbReference type="Pfam" id="PF00501"/>
    </source>
</evidence>
<dbReference type="EMBL" id="JH767210">
    <property type="protein sequence ID" value="EQC27329.1"/>
    <property type="molecule type" value="Genomic_DNA"/>
</dbReference>
<evidence type="ECO:0000313" key="5">
    <source>
        <dbReference type="Proteomes" id="UP000030762"/>
    </source>
</evidence>
<dbReference type="GeneID" id="19955580"/>
<dbReference type="Proteomes" id="UP000030762">
    <property type="component" value="Unassembled WGS sequence"/>
</dbReference>
<dbReference type="GO" id="GO:0005783">
    <property type="term" value="C:endoplasmic reticulum"/>
    <property type="evidence" value="ECO:0007669"/>
    <property type="project" value="TreeGrafter"/>
</dbReference>
<dbReference type="STRING" id="1156394.T0PPF4"/>
<organism evidence="4 5">
    <name type="scientific">Saprolegnia diclina (strain VS20)</name>
    <dbReference type="NCBI Taxonomy" id="1156394"/>
    <lineage>
        <taxon>Eukaryota</taxon>
        <taxon>Sar</taxon>
        <taxon>Stramenopiles</taxon>
        <taxon>Oomycota</taxon>
        <taxon>Saprolegniomycetes</taxon>
        <taxon>Saprolegniales</taxon>
        <taxon>Saprolegniaceae</taxon>
        <taxon>Saprolegnia</taxon>
    </lineage>
</organism>
<reference evidence="4 5" key="1">
    <citation type="submission" date="2012-04" db="EMBL/GenBank/DDBJ databases">
        <title>The Genome Sequence of Saprolegnia declina VS20.</title>
        <authorList>
            <consortium name="The Broad Institute Genome Sequencing Platform"/>
            <person name="Russ C."/>
            <person name="Nusbaum C."/>
            <person name="Tyler B."/>
            <person name="van West P."/>
            <person name="Dieguez-Uribeondo J."/>
            <person name="de Bruijn I."/>
            <person name="Tripathy S."/>
            <person name="Jiang R."/>
            <person name="Young S.K."/>
            <person name="Zeng Q."/>
            <person name="Gargeya S."/>
            <person name="Fitzgerald M."/>
            <person name="Haas B."/>
            <person name="Abouelleil A."/>
            <person name="Alvarado L."/>
            <person name="Arachchi H.M."/>
            <person name="Berlin A."/>
            <person name="Chapman S.B."/>
            <person name="Goldberg J."/>
            <person name="Griggs A."/>
            <person name="Gujja S."/>
            <person name="Hansen M."/>
            <person name="Howarth C."/>
            <person name="Imamovic A."/>
            <person name="Larimer J."/>
            <person name="McCowen C."/>
            <person name="Montmayeur A."/>
            <person name="Murphy C."/>
            <person name="Neiman D."/>
            <person name="Pearson M."/>
            <person name="Priest M."/>
            <person name="Roberts A."/>
            <person name="Saif S."/>
            <person name="Shea T."/>
            <person name="Sisk P."/>
            <person name="Sykes S."/>
            <person name="Wortman J."/>
            <person name="Nusbaum C."/>
            <person name="Birren B."/>
        </authorList>
    </citation>
    <scope>NUCLEOTIDE SEQUENCE [LARGE SCALE GENOMIC DNA]</scope>
    <source>
        <strain evidence="4 5">VS20</strain>
    </source>
</reference>
<keyword evidence="1" id="KW-0547">Nucleotide-binding</keyword>
<dbReference type="PANTHER" id="PTHR43272">
    <property type="entry name" value="LONG-CHAIN-FATTY-ACID--COA LIGASE"/>
    <property type="match status" value="1"/>
</dbReference>
<accession>T0PPF4</accession>
<evidence type="ECO:0000256" key="2">
    <source>
        <dbReference type="ARBA" id="ARBA00022840"/>
    </source>
</evidence>
<dbReference type="GO" id="GO:0005524">
    <property type="term" value="F:ATP binding"/>
    <property type="evidence" value="ECO:0007669"/>
    <property type="project" value="UniProtKB-KW"/>
</dbReference>
<dbReference type="GO" id="GO:0004467">
    <property type="term" value="F:long-chain fatty acid-CoA ligase activity"/>
    <property type="evidence" value="ECO:0007669"/>
    <property type="project" value="TreeGrafter"/>
</dbReference>
<evidence type="ECO:0000313" key="4">
    <source>
        <dbReference type="EMBL" id="EQC27329.1"/>
    </source>
</evidence>
<dbReference type="VEuPathDB" id="FungiDB:SDRG_14853"/>
<gene>
    <name evidence="4" type="ORF">SDRG_14853</name>
</gene>
<dbReference type="PANTHER" id="PTHR43272:SF33">
    <property type="entry name" value="AMP-BINDING DOMAIN-CONTAINING PROTEIN-RELATED"/>
    <property type="match status" value="1"/>
</dbReference>
<dbReference type="InterPro" id="IPR000873">
    <property type="entry name" value="AMP-dep_synth/lig_dom"/>
</dbReference>
<dbReference type="SUPFAM" id="SSF56801">
    <property type="entry name" value="Acetyl-CoA synthetase-like"/>
    <property type="match status" value="1"/>
</dbReference>
<sequence length="705" mass="75552">MVFQFAAAPAAIPALITLALGGCLYQALKASPTLPLDMYSTIDDASATPGHGAIYTYRGEPVTLEKLTLLDQLLKAVDAFPNQPFLGRRPVDADGVAGPFTWQTYAECYKRIQCIASGLVVHKMLEPTDDGHKFLGIYMKNRPEWVLSQYAAYHAGAAVVPIYDTLGVTSTEFILNQTGVTTVVCTSAELEGLLAKAKSVTSLRHIILADVTTIEAYLVVRAGALDVRLWTLAEVEAAGAVSLVPAVPISPSSMALLMYTSGTTGDPKGAMLSHTNLVTVRQGTFARLEFGRVGRMLKSHPSVLSYLPLAHIAEQNLQASMIHAAGAIGFYQGDPLKILDDLQALRPTIFASVPRLLNRIYEKVMEAAMGAGGIKAWLFVTALHAKVANLERGYASHAFYDRLVFGKLKAKLGLDRCELFFAGAAPLAPPVLSFYRVLLNCMCLEMYGQTEVSGSSTMTDHRECDAGTVGPPLVTSQVKLVSVPDMGYLVDDTKHGDDDQAMIVCGRGEVCVRGPAVFGGYYKDAARTAEALDADGWLHSGDIGVWTTDGRLKIVDRKKNIFKLAQGEYVAPEKIENVLQASPYVAQVFVYGDSLHASLVAVVNPDEAALTALAATLNLAGSVADYCASPEVAKVVLADLQRVSKAGGLLGFETVRAVHLEPTLFAVANDLLTPTLKLKRHVAAKTYRPQIDAMYTSVGAKAAQA</sequence>
<feature type="domain" description="AMP-dependent synthetase/ligase" evidence="3">
    <location>
        <begin position="94"/>
        <end position="522"/>
    </location>
</feature>